<dbReference type="EMBL" id="JARJCW010000002">
    <property type="protein sequence ID" value="KAJ7228832.1"/>
    <property type="molecule type" value="Genomic_DNA"/>
</dbReference>
<feature type="compositionally biased region" description="Low complexity" evidence="1">
    <location>
        <begin position="64"/>
        <end position="125"/>
    </location>
</feature>
<dbReference type="PANTHER" id="PTHR34154:SF3">
    <property type="entry name" value="ALKALI-SENSITIVE LINKAGE PROTEIN 1"/>
    <property type="match status" value="1"/>
</dbReference>
<feature type="chain" id="PRO_5041938281" evidence="2">
    <location>
        <begin position="29"/>
        <end position="368"/>
    </location>
</feature>
<dbReference type="GO" id="GO:0016787">
    <property type="term" value="F:hydrolase activity"/>
    <property type="evidence" value="ECO:0007669"/>
    <property type="project" value="UniProtKB-KW"/>
</dbReference>
<keyword evidence="5" id="KW-1185">Reference proteome</keyword>
<dbReference type="Pfam" id="PF11790">
    <property type="entry name" value="Glyco_hydro_cc"/>
    <property type="match status" value="1"/>
</dbReference>
<evidence type="ECO:0000313" key="4">
    <source>
        <dbReference type="EMBL" id="KAJ7228832.1"/>
    </source>
</evidence>
<comment type="caution">
    <text evidence="4">The sequence shown here is derived from an EMBL/GenBank/DDBJ whole genome shotgun (WGS) entry which is preliminary data.</text>
</comment>
<sequence length="368" mass="39209">MAPTNLLNVVSLALLALHAISFATPTNALSLQGDQMVRRHTEIAHRGLNAPAKRATNAKRCKARSSSAAPSSTKPAAVEKATTSTNKAAAATTTPKPASSTPTKAASSSGSSSGSSSSSSSNTGSGLRGKACLAWPNSGAYPLKPWAGSAVDLIYSWDENKPPGVDDAGLTYAPMLWGEKNAAAFGKTAVEGYAKIALGMNECNEVGQSNIDPQTGIGLWRQYLLPLADKGYTLISPAMSSRPNGKDWMQTFMADCGSDCKVSGIATHYYGTDIEEFKTYVQYWRDTYNLPVYVTEYADQDFNGGAQANEGEVWAFMEAATQFANANDWIHAHCWFGAMMDMVNVNPDNQLMGSNGAPNDLGNWFINN</sequence>
<dbReference type="Proteomes" id="UP001219525">
    <property type="component" value="Unassembled WGS sequence"/>
</dbReference>
<keyword evidence="2" id="KW-0732">Signal</keyword>
<dbReference type="InterPro" id="IPR024655">
    <property type="entry name" value="Asl1_glyco_hydro_catalytic"/>
</dbReference>
<evidence type="ECO:0000259" key="3">
    <source>
        <dbReference type="Pfam" id="PF11790"/>
    </source>
</evidence>
<feature type="non-terminal residue" evidence="4">
    <location>
        <position position="368"/>
    </location>
</feature>
<name>A0AAD6YTF0_9AGAR</name>
<dbReference type="AlphaFoldDB" id="A0AAD6YTF0"/>
<reference evidence="4" key="1">
    <citation type="submission" date="2023-03" db="EMBL/GenBank/DDBJ databases">
        <title>Massive genome expansion in bonnet fungi (Mycena s.s.) driven by repeated elements and novel gene families across ecological guilds.</title>
        <authorList>
            <consortium name="Lawrence Berkeley National Laboratory"/>
            <person name="Harder C.B."/>
            <person name="Miyauchi S."/>
            <person name="Viragh M."/>
            <person name="Kuo A."/>
            <person name="Thoen E."/>
            <person name="Andreopoulos B."/>
            <person name="Lu D."/>
            <person name="Skrede I."/>
            <person name="Drula E."/>
            <person name="Henrissat B."/>
            <person name="Morin E."/>
            <person name="Kohler A."/>
            <person name="Barry K."/>
            <person name="LaButti K."/>
            <person name="Morin E."/>
            <person name="Salamov A."/>
            <person name="Lipzen A."/>
            <person name="Mereny Z."/>
            <person name="Hegedus B."/>
            <person name="Baldrian P."/>
            <person name="Stursova M."/>
            <person name="Weitz H."/>
            <person name="Taylor A."/>
            <person name="Grigoriev I.V."/>
            <person name="Nagy L.G."/>
            <person name="Martin F."/>
            <person name="Kauserud H."/>
        </authorList>
    </citation>
    <scope>NUCLEOTIDE SEQUENCE</scope>
    <source>
        <strain evidence="4">9144</strain>
    </source>
</reference>
<keyword evidence="4" id="KW-0378">Hydrolase</keyword>
<accession>A0AAD6YTF0</accession>
<evidence type="ECO:0000313" key="5">
    <source>
        <dbReference type="Proteomes" id="UP001219525"/>
    </source>
</evidence>
<feature type="region of interest" description="Disordered" evidence="1">
    <location>
        <begin position="44"/>
        <end position="127"/>
    </location>
</feature>
<dbReference type="InterPro" id="IPR017853">
    <property type="entry name" value="GH"/>
</dbReference>
<dbReference type="InterPro" id="IPR053183">
    <property type="entry name" value="ASL1"/>
</dbReference>
<feature type="domain" description="Asl1-like glycosyl hydrolase catalytic" evidence="3">
    <location>
        <begin position="146"/>
        <end position="365"/>
    </location>
</feature>
<dbReference type="Gene3D" id="3.20.20.80">
    <property type="entry name" value="Glycosidases"/>
    <property type="match status" value="1"/>
</dbReference>
<dbReference type="GO" id="GO:0071966">
    <property type="term" value="P:fungal-type cell wall polysaccharide metabolic process"/>
    <property type="evidence" value="ECO:0007669"/>
    <property type="project" value="TreeGrafter"/>
</dbReference>
<protein>
    <submittedName>
        <fullName evidence="4">Glycosyl hydrolase catalytic core-domain-containing protein</fullName>
    </submittedName>
</protein>
<gene>
    <name evidence="4" type="ORF">GGX14DRAFT_615409</name>
</gene>
<organism evidence="4 5">
    <name type="scientific">Mycena pura</name>
    <dbReference type="NCBI Taxonomy" id="153505"/>
    <lineage>
        <taxon>Eukaryota</taxon>
        <taxon>Fungi</taxon>
        <taxon>Dikarya</taxon>
        <taxon>Basidiomycota</taxon>
        <taxon>Agaricomycotina</taxon>
        <taxon>Agaricomycetes</taxon>
        <taxon>Agaricomycetidae</taxon>
        <taxon>Agaricales</taxon>
        <taxon>Marasmiineae</taxon>
        <taxon>Mycenaceae</taxon>
        <taxon>Mycena</taxon>
    </lineage>
</organism>
<proteinExistence type="predicted"/>
<feature type="signal peptide" evidence="2">
    <location>
        <begin position="1"/>
        <end position="28"/>
    </location>
</feature>
<evidence type="ECO:0000256" key="2">
    <source>
        <dbReference type="SAM" id="SignalP"/>
    </source>
</evidence>
<dbReference type="PANTHER" id="PTHR34154">
    <property type="entry name" value="ALKALI-SENSITIVE LINKAGE PROTEIN 1"/>
    <property type="match status" value="1"/>
</dbReference>
<dbReference type="GO" id="GO:0009277">
    <property type="term" value="C:fungal-type cell wall"/>
    <property type="evidence" value="ECO:0007669"/>
    <property type="project" value="TreeGrafter"/>
</dbReference>
<dbReference type="SUPFAM" id="SSF51445">
    <property type="entry name" value="(Trans)glycosidases"/>
    <property type="match status" value="1"/>
</dbReference>
<evidence type="ECO:0000256" key="1">
    <source>
        <dbReference type="SAM" id="MobiDB-lite"/>
    </source>
</evidence>